<sequence>MHTGDGAEGSGAAGVRPKAVLVGPPGSGKTSVGAALAALTGLAVRDTDADVEATVGMTIAELFATRGEPAFRELEEQAVAAGLAEHAGVLSLGGGAVLSDRTRAALRGHAVVFLATSASVGMKRVGLTSHRPLLAGINPRATYRSLLAQRLPLYQEVAAVEIDTDGLTVGQVAAAIAERLGLGSA</sequence>
<feature type="binding site" evidence="11">
    <location>
        <position position="30"/>
    </location>
    <ligand>
        <name>Mg(2+)</name>
        <dbReference type="ChEBI" id="CHEBI:18420"/>
    </ligand>
</feature>
<comment type="cofactor">
    <cofactor evidence="11">
        <name>Mg(2+)</name>
        <dbReference type="ChEBI" id="CHEBI:18420"/>
    </cofactor>
    <text evidence="11">Binds 1 Mg(2+) ion per subunit.</text>
</comment>
<organism evidence="12 13">
    <name type="scientific">Nakamurella leprariae</name>
    <dbReference type="NCBI Taxonomy" id="2803911"/>
    <lineage>
        <taxon>Bacteria</taxon>
        <taxon>Bacillati</taxon>
        <taxon>Actinomycetota</taxon>
        <taxon>Actinomycetes</taxon>
        <taxon>Nakamurellales</taxon>
        <taxon>Nakamurellaceae</taxon>
        <taxon>Nakamurella</taxon>
    </lineage>
</organism>
<dbReference type="RefSeq" id="WP_205261205.1">
    <property type="nucleotide sequence ID" value="NZ_JAERWK010000016.1"/>
</dbReference>
<dbReference type="EMBL" id="JAERWK010000016">
    <property type="protein sequence ID" value="MBM9468270.1"/>
    <property type="molecule type" value="Genomic_DNA"/>
</dbReference>
<dbReference type="EC" id="2.7.1.71" evidence="3 11"/>
<dbReference type="SUPFAM" id="SSF52540">
    <property type="entry name" value="P-loop containing nucleoside triphosphate hydrolases"/>
    <property type="match status" value="1"/>
</dbReference>
<dbReference type="Pfam" id="PF01202">
    <property type="entry name" value="SKI"/>
    <property type="match status" value="1"/>
</dbReference>
<accession>A0A938Y9D6</accession>
<comment type="catalytic activity">
    <reaction evidence="10 11">
        <text>shikimate + ATP = 3-phosphoshikimate + ADP + H(+)</text>
        <dbReference type="Rhea" id="RHEA:13121"/>
        <dbReference type="ChEBI" id="CHEBI:15378"/>
        <dbReference type="ChEBI" id="CHEBI:30616"/>
        <dbReference type="ChEBI" id="CHEBI:36208"/>
        <dbReference type="ChEBI" id="CHEBI:145989"/>
        <dbReference type="ChEBI" id="CHEBI:456216"/>
        <dbReference type="EC" id="2.7.1.71"/>
    </reaction>
</comment>
<evidence type="ECO:0000256" key="5">
    <source>
        <dbReference type="ARBA" id="ARBA00022679"/>
    </source>
</evidence>
<dbReference type="GO" id="GO:0005524">
    <property type="term" value="F:ATP binding"/>
    <property type="evidence" value="ECO:0007669"/>
    <property type="project" value="UniProtKB-UniRule"/>
</dbReference>
<dbReference type="GO" id="GO:0009073">
    <property type="term" value="P:aromatic amino acid family biosynthetic process"/>
    <property type="evidence" value="ECO:0007669"/>
    <property type="project" value="UniProtKB-KW"/>
</dbReference>
<feature type="binding site" evidence="11">
    <location>
        <position position="72"/>
    </location>
    <ligand>
        <name>substrate</name>
    </ligand>
</feature>
<evidence type="ECO:0000256" key="10">
    <source>
        <dbReference type="ARBA" id="ARBA00048567"/>
    </source>
</evidence>
<keyword evidence="4 11" id="KW-0028">Amino-acid biosynthesis</keyword>
<keyword evidence="11" id="KW-0460">Magnesium</keyword>
<evidence type="ECO:0000256" key="2">
    <source>
        <dbReference type="ARBA" id="ARBA00006997"/>
    </source>
</evidence>
<keyword evidence="9 11" id="KW-0057">Aromatic amino acid biosynthesis</keyword>
<keyword evidence="5 11" id="KW-0808">Transferase</keyword>
<feature type="binding site" evidence="11">
    <location>
        <position position="150"/>
    </location>
    <ligand>
        <name>substrate</name>
    </ligand>
</feature>
<comment type="similarity">
    <text evidence="2 11">Belongs to the shikimate kinase family.</text>
</comment>
<evidence type="ECO:0000256" key="9">
    <source>
        <dbReference type="ARBA" id="ARBA00023141"/>
    </source>
</evidence>
<keyword evidence="11" id="KW-0963">Cytoplasm</keyword>
<dbReference type="Gene3D" id="3.40.50.300">
    <property type="entry name" value="P-loop containing nucleotide triphosphate hydrolases"/>
    <property type="match status" value="1"/>
</dbReference>
<dbReference type="InterPro" id="IPR000623">
    <property type="entry name" value="Shikimate_kinase/TSH1"/>
</dbReference>
<keyword evidence="13" id="KW-1185">Reference proteome</keyword>
<gene>
    <name evidence="11" type="primary">aroK</name>
    <name evidence="12" type="ORF">JL106_13375</name>
</gene>
<dbReference type="CDD" id="cd00464">
    <property type="entry name" value="SK"/>
    <property type="match status" value="1"/>
</dbReference>
<proteinExistence type="inferred from homology"/>
<comment type="pathway">
    <text evidence="1 11">Metabolic intermediate biosynthesis; chorismate biosynthesis; chorismate from D-erythrose 4-phosphate and phosphoenolpyruvate: step 5/7.</text>
</comment>
<keyword evidence="11" id="KW-0479">Metal-binding</keyword>
<keyword evidence="7 11" id="KW-0418">Kinase</keyword>
<reference evidence="12" key="1">
    <citation type="submission" date="2021-01" db="EMBL/GenBank/DDBJ databases">
        <title>YIM 132084 draft genome.</title>
        <authorList>
            <person name="An D."/>
        </authorList>
    </citation>
    <scope>NUCLEOTIDE SEQUENCE</scope>
    <source>
        <strain evidence="12">YIM 132084</strain>
    </source>
</reference>
<dbReference type="InterPro" id="IPR027417">
    <property type="entry name" value="P-loop_NTPase"/>
</dbReference>
<dbReference type="PANTHER" id="PTHR21087">
    <property type="entry name" value="SHIKIMATE KINASE"/>
    <property type="match status" value="1"/>
</dbReference>
<comment type="function">
    <text evidence="11">Catalyzes the specific phosphorylation of the 3-hydroxyl group of shikimic acid using ATP as a cosubstrate.</text>
</comment>
<dbReference type="InterPro" id="IPR031322">
    <property type="entry name" value="Shikimate/glucono_kinase"/>
</dbReference>
<comment type="subunit">
    <text evidence="11">Monomer.</text>
</comment>
<dbReference type="GO" id="GO:0000287">
    <property type="term" value="F:magnesium ion binding"/>
    <property type="evidence" value="ECO:0007669"/>
    <property type="project" value="UniProtKB-UniRule"/>
</dbReference>
<keyword evidence="6 11" id="KW-0547">Nucleotide-binding</keyword>
<evidence type="ECO:0000256" key="7">
    <source>
        <dbReference type="ARBA" id="ARBA00022777"/>
    </source>
</evidence>
<comment type="subcellular location">
    <subcellularLocation>
        <location evidence="11">Cytoplasm</location>
    </subcellularLocation>
</comment>
<dbReference type="GO" id="GO:0008652">
    <property type="term" value="P:amino acid biosynthetic process"/>
    <property type="evidence" value="ECO:0007669"/>
    <property type="project" value="UniProtKB-KW"/>
</dbReference>
<dbReference type="GO" id="GO:0005829">
    <property type="term" value="C:cytosol"/>
    <property type="evidence" value="ECO:0007669"/>
    <property type="project" value="TreeGrafter"/>
</dbReference>
<feature type="binding site" evidence="11">
    <location>
        <position position="94"/>
    </location>
    <ligand>
        <name>substrate</name>
    </ligand>
</feature>
<feature type="binding site" evidence="11">
    <location>
        <position position="48"/>
    </location>
    <ligand>
        <name>substrate</name>
    </ligand>
</feature>
<dbReference type="InterPro" id="IPR023000">
    <property type="entry name" value="Shikimate_kinase_CS"/>
</dbReference>
<dbReference type="PRINTS" id="PR01100">
    <property type="entry name" value="SHIKIMTKNASE"/>
</dbReference>
<comment type="caution">
    <text evidence="11">Lacks conserved residue(s) required for the propagation of feature annotation.</text>
</comment>
<feature type="binding site" evidence="11">
    <location>
        <begin position="26"/>
        <end position="31"/>
    </location>
    <ligand>
        <name>ATP</name>
        <dbReference type="ChEBI" id="CHEBI:30616"/>
    </ligand>
</feature>
<evidence type="ECO:0000313" key="12">
    <source>
        <dbReference type="EMBL" id="MBM9468270.1"/>
    </source>
</evidence>
<evidence type="ECO:0000256" key="3">
    <source>
        <dbReference type="ARBA" id="ARBA00012154"/>
    </source>
</evidence>
<dbReference type="PROSITE" id="PS01128">
    <property type="entry name" value="SHIKIMATE_KINASE"/>
    <property type="match status" value="1"/>
</dbReference>
<name>A0A938Y9D6_9ACTN</name>
<evidence type="ECO:0000256" key="1">
    <source>
        <dbReference type="ARBA" id="ARBA00004842"/>
    </source>
</evidence>
<dbReference type="Proteomes" id="UP000663792">
    <property type="component" value="Unassembled WGS sequence"/>
</dbReference>
<evidence type="ECO:0000256" key="8">
    <source>
        <dbReference type="ARBA" id="ARBA00022840"/>
    </source>
</evidence>
<dbReference type="HAMAP" id="MF_00109">
    <property type="entry name" value="Shikimate_kinase"/>
    <property type="match status" value="1"/>
</dbReference>
<dbReference type="AlphaFoldDB" id="A0A938Y9D6"/>
<feature type="binding site" evidence="11">
    <location>
        <position position="131"/>
    </location>
    <ligand>
        <name>ATP</name>
        <dbReference type="ChEBI" id="CHEBI:30616"/>
    </ligand>
</feature>
<comment type="caution">
    <text evidence="12">The sequence shown here is derived from an EMBL/GenBank/DDBJ whole genome shotgun (WGS) entry which is preliminary data.</text>
</comment>
<dbReference type="PANTHER" id="PTHR21087:SF16">
    <property type="entry name" value="SHIKIMATE KINASE 1, CHLOROPLASTIC"/>
    <property type="match status" value="1"/>
</dbReference>
<evidence type="ECO:0000256" key="6">
    <source>
        <dbReference type="ARBA" id="ARBA00022741"/>
    </source>
</evidence>
<protein>
    <recommendedName>
        <fullName evidence="3 11">Shikimate kinase</fullName>
        <shortName evidence="11">SK</shortName>
        <ecNumber evidence="3 11">2.7.1.71</ecNumber>
    </recommendedName>
</protein>
<keyword evidence="8 11" id="KW-0067">ATP-binding</keyword>
<evidence type="ECO:0000256" key="4">
    <source>
        <dbReference type="ARBA" id="ARBA00022605"/>
    </source>
</evidence>
<dbReference type="GO" id="GO:0009423">
    <property type="term" value="P:chorismate biosynthetic process"/>
    <property type="evidence" value="ECO:0007669"/>
    <property type="project" value="UniProtKB-UniRule"/>
</dbReference>
<evidence type="ECO:0000256" key="11">
    <source>
        <dbReference type="HAMAP-Rule" id="MF_00109"/>
    </source>
</evidence>
<dbReference type="GO" id="GO:0004765">
    <property type="term" value="F:shikimate kinase activity"/>
    <property type="evidence" value="ECO:0007669"/>
    <property type="project" value="UniProtKB-UniRule"/>
</dbReference>
<evidence type="ECO:0000313" key="13">
    <source>
        <dbReference type="Proteomes" id="UP000663792"/>
    </source>
</evidence>